<keyword evidence="2" id="KW-0378">Hydrolase</keyword>
<evidence type="ECO:0000313" key="3">
    <source>
        <dbReference type="Proteomes" id="UP001521137"/>
    </source>
</evidence>
<dbReference type="PANTHER" id="PTHR46310">
    <property type="entry name" value="AMIDASE 1"/>
    <property type="match status" value="1"/>
</dbReference>
<dbReference type="EC" id="3.5.1.4" evidence="2"/>
<name>A0ABS9D6X7_9ALTE</name>
<dbReference type="RefSeq" id="WP_235312666.1">
    <property type="nucleotide sequence ID" value="NZ_JAKGAS010000005.1"/>
</dbReference>
<dbReference type="GO" id="GO:0004040">
    <property type="term" value="F:amidase activity"/>
    <property type="evidence" value="ECO:0007669"/>
    <property type="project" value="UniProtKB-EC"/>
</dbReference>
<dbReference type="Pfam" id="PF01425">
    <property type="entry name" value="Amidase"/>
    <property type="match status" value="2"/>
</dbReference>
<dbReference type="Gene3D" id="3.90.1300.10">
    <property type="entry name" value="Amidase signature (AS) domain"/>
    <property type="match status" value="1"/>
</dbReference>
<comment type="caution">
    <text evidence="2">The sequence shown here is derived from an EMBL/GenBank/DDBJ whole genome shotgun (WGS) entry which is preliminary data.</text>
</comment>
<gene>
    <name evidence="2" type="ORF">L0668_11340</name>
</gene>
<evidence type="ECO:0000313" key="2">
    <source>
        <dbReference type="EMBL" id="MCF2948703.1"/>
    </source>
</evidence>
<dbReference type="NCBIfam" id="NF006169">
    <property type="entry name" value="PRK08310.1"/>
    <property type="match status" value="1"/>
</dbReference>
<protein>
    <submittedName>
        <fullName evidence="2">Amidase</fullName>
        <ecNumber evidence="2">3.5.1.4</ecNumber>
    </submittedName>
</protein>
<dbReference type="EMBL" id="JAKGAS010000005">
    <property type="protein sequence ID" value="MCF2948703.1"/>
    <property type="molecule type" value="Genomic_DNA"/>
</dbReference>
<accession>A0ABS9D6X7</accession>
<dbReference type="InterPro" id="IPR036928">
    <property type="entry name" value="AS_sf"/>
</dbReference>
<dbReference type="Proteomes" id="UP001521137">
    <property type="component" value="Unassembled WGS sequence"/>
</dbReference>
<feature type="domain" description="Amidase" evidence="1">
    <location>
        <begin position="269"/>
        <end position="383"/>
    </location>
</feature>
<keyword evidence="3" id="KW-1185">Reference proteome</keyword>
<evidence type="ECO:0000259" key="1">
    <source>
        <dbReference type="Pfam" id="PF01425"/>
    </source>
</evidence>
<sequence>MPIEQSIFAYQGKLDIAKTSDQLTGLTLAVKDLFDIAGVPTGAGNPDWLASHAIPKQTSSVVEVLLKAGAEFVGKSQTDELAYSLNGCNIHYGTPINPKATNRLPGGSSSGSAIAVANGQVDIGLGTDTGGSIRVPASYNGLFGLRTSHGVIAMDNMVPLAPMFDTVGWMTRDLDTLQKVAQVLLPELVSGEHTWTSSEPKNVAVLLPELDEKLLWREVHQTWLDSQTSFKQVKTIPVSSDWLKQASECFRILQGYNLWQTHKEWFLKTQPKFAPDIQMRIDWCQTISQQDFEQATQLRAEIQQQISVWFEQVDYIVMPTTPSASPLLDATDAWMANYRSELMGLTAPAGLAGLPQLHLPVLEDEEAPFGLSLLGPKNSDLALIHAAKNI</sequence>
<proteinExistence type="predicted"/>
<dbReference type="PANTHER" id="PTHR46310:SF7">
    <property type="entry name" value="AMIDASE 1"/>
    <property type="match status" value="1"/>
</dbReference>
<reference evidence="2 3" key="1">
    <citation type="submission" date="2022-01" db="EMBL/GenBank/DDBJ databases">
        <title>Paraglaciecola sp. G1-23.</title>
        <authorList>
            <person name="Jin M.S."/>
            <person name="Han D.M."/>
            <person name="Kim H.M."/>
            <person name="Jeon C.O."/>
        </authorList>
    </citation>
    <scope>NUCLEOTIDE SEQUENCE [LARGE SCALE GENOMIC DNA]</scope>
    <source>
        <strain evidence="2 3">G1-23</strain>
    </source>
</reference>
<dbReference type="SUPFAM" id="SSF75304">
    <property type="entry name" value="Amidase signature (AS) enzymes"/>
    <property type="match status" value="1"/>
</dbReference>
<feature type="domain" description="Amidase" evidence="1">
    <location>
        <begin position="17"/>
        <end position="185"/>
    </location>
</feature>
<organism evidence="2 3">
    <name type="scientific">Paraglaciecola algarum</name>
    <dbReference type="NCBI Taxonomy" id="3050085"/>
    <lineage>
        <taxon>Bacteria</taxon>
        <taxon>Pseudomonadati</taxon>
        <taxon>Pseudomonadota</taxon>
        <taxon>Gammaproteobacteria</taxon>
        <taxon>Alteromonadales</taxon>
        <taxon>Alteromonadaceae</taxon>
        <taxon>Paraglaciecola</taxon>
    </lineage>
</organism>
<dbReference type="InterPro" id="IPR023631">
    <property type="entry name" value="Amidase_dom"/>
</dbReference>